<evidence type="ECO:0000256" key="3">
    <source>
        <dbReference type="SAM" id="Coils"/>
    </source>
</evidence>
<keyword evidence="5" id="KW-0472">Membrane</keyword>
<proteinExistence type="predicted"/>
<dbReference type="InterPro" id="IPR019734">
    <property type="entry name" value="TPR_rpt"/>
</dbReference>
<sequence length="350" mass="38787">MLNDLDEQKSGQGSSSNGDATQKGRANKPAFFLTILLALVIVAASYYIWTLNNKIEALTEQTQKTEVAHKHQVKQLEQEIASLKQQLAQLQADNQKLQLENQMLKDQLATQPKAEEKPVEVAQQPVAPVSKPKPKAKPKKKVTSSLAKKEEPKIAVTIHKLTPEELAQRKLISAEQALDKNDMQSAEKYLAEALVLTPDNKEARMKLATLYFARGANSAAHSTLAQGIAIDFTDKDYRMLKARVYMKQGNFEAAYDTLAPLEDITKQDYQVLLANVAQGISKYDKAALAFQRLISMQPEAGRWYLGLATAQDQMGQFEAAVKSYKQALDMGNLAKPSADFVKQRLVALGE</sequence>
<dbReference type="PANTHER" id="PTHR45586:SF1">
    <property type="entry name" value="LIPOPOLYSACCHARIDE ASSEMBLY PROTEIN B"/>
    <property type="match status" value="1"/>
</dbReference>
<feature type="transmembrane region" description="Helical" evidence="5">
    <location>
        <begin position="30"/>
        <end position="49"/>
    </location>
</feature>
<dbReference type="PANTHER" id="PTHR45586">
    <property type="entry name" value="TPR REPEAT-CONTAINING PROTEIN PA4667"/>
    <property type="match status" value="1"/>
</dbReference>
<dbReference type="Gene3D" id="1.20.5.1700">
    <property type="match status" value="1"/>
</dbReference>
<feature type="compositionally biased region" description="Low complexity" evidence="4">
    <location>
        <begin position="120"/>
        <end position="130"/>
    </location>
</feature>
<feature type="region of interest" description="Disordered" evidence="4">
    <location>
        <begin position="1"/>
        <end position="23"/>
    </location>
</feature>
<evidence type="ECO:0000256" key="5">
    <source>
        <dbReference type="SAM" id="Phobius"/>
    </source>
</evidence>
<dbReference type="Proteomes" id="UP000199308">
    <property type="component" value="Unassembled WGS sequence"/>
</dbReference>
<dbReference type="Gene3D" id="1.25.40.10">
    <property type="entry name" value="Tetratricopeptide repeat domain"/>
    <property type="match status" value="2"/>
</dbReference>
<dbReference type="EMBL" id="FOHK01000010">
    <property type="protein sequence ID" value="SET64197.1"/>
    <property type="molecule type" value="Genomic_DNA"/>
</dbReference>
<keyword evidence="5" id="KW-0812">Transmembrane</keyword>
<name>A0A1I0G0W8_THASX</name>
<keyword evidence="1" id="KW-0677">Repeat</keyword>
<dbReference type="InterPro" id="IPR051012">
    <property type="entry name" value="CellSynth/LPSAsmb/PSIAsmb"/>
</dbReference>
<gene>
    <name evidence="6" type="ORF">SAMN05660429_02305</name>
</gene>
<keyword evidence="2" id="KW-0802">TPR repeat</keyword>
<keyword evidence="5" id="KW-1133">Transmembrane helix</keyword>
<evidence type="ECO:0000256" key="2">
    <source>
        <dbReference type="ARBA" id="ARBA00022803"/>
    </source>
</evidence>
<dbReference type="Pfam" id="PF13432">
    <property type="entry name" value="TPR_16"/>
    <property type="match status" value="1"/>
</dbReference>
<organism evidence="6 7">
    <name type="scientific">Thalassotalea agarivorans</name>
    <name type="common">Thalassomonas agarivorans</name>
    <dbReference type="NCBI Taxonomy" id="349064"/>
    <lineage>
        <taxon>Bacteria</taxon>
        <taxon>Pseudomonadati</taxon>
        <taxon>Pseudomonadota</taxon>
        <taxon>Gammaproteobacteria</taxon>
        <taxon>Alteromonadales</taxon>
        <taxon>Colwelliaceae</taxon>
        <taxon>Thalassotalea</taxon>
    </lineage>
</organism>
<evidence type="ECO:0000313" key="6">
    <source>
        <dbReference type="EMBL" id="SET64197.1"/>
    </source>
</evidence>
<accession>A0A1I0G0W8</accession>
<evidence type="ECO:0000256" key="4">
    <source>
        <dbReference type="SAM" id="MobiDB-lite"/>
    </source>
</evidence>
<feature type="compositionally biased region" description="Polar residues" evidence="4">
    <location>
        <begin position="10"/>
        <end position="20"/>
    </location>
</feature>
<dbReference type="Pfam" id="PF14559">
    <property type="entry name" value="TPR_19"/>
    <property type="match status" value="1"/>
</dbReference>
<dbReference type="SUPFAM" id="SSF48452">
    <property type="entry name" value="TPR-like"/>
    <property type="match status" value="1"/>
</dbReference>
<keyword evidence="3" id="KW-0175">Coiled coil</keyword>
<feature type="region of interest" description="Disordered" evidence="4">
    <location>
        <begin position="108"/>
        <end position="148"/>
    </location>
</feature>
<reference evidence="6 7" key="1">
    <citation type="submission" date="2016-10" db="EMBL/GenBank/DDBJ databases">
        <authorList>
            <person name="de Groot N.N."/>
        </authorList>
    </citation>
    <scope>NUCLEOTIDE SEQUENCE [LARGE SCALE GENOMIC DNA]</scope>
    <source>
        <strain evidence="6 7">DSM 19706</strain>
    </source>
</reference>
<dbReference type="InterPro" id="IPR011990">
    <property type="entry name" value="TPR-like_helical_dom_sf"/>
</dbReference>
<keyword evidence="7" id="KW-1185">Reference proteome</keyword>
<feature type="compositionally biased region" description="Basic residues" evidence="4">
    <location>
        <begin position="132"/>
        <end position="142"/>
    </location>
</feature>
<dbReference type="STRING" id="349064.SAMN05660429_02305"/>
<evidence type="ECO:0000313" key="7">
    <source>
        <dbReference type="Proteomes" id="UP000199308"/>
    </source>
</evidence>
<dbReference type="AlphaFoldDB" id="A0A1I0G0W8"/>
<protein>
    <submittedName>
        <fullName evidence="6">Tetratricopeptide repeat-containing protein</fullName>
    </submittedName>
</protein>
<feature type="coiled-coil region" evidence="3">
    <location>
        <begin position="66"/>
        <end position="107"/>
    </location>
</feature>
<evidence type="ECO:0000256" key="1">
    <source>
        <dbReference type="ARBA" id="ARBA00022737"/>
    </source>
</evidence>
<dbReference type="SMART" id="SM00028">
    <property type="entry name" value="TPR"/>
    <property type="match status" value="3"/>
</dbReference>